<organism evidence="3 4">
    <name type="scientific">Candidatus Dorea gallistercoris</name>
    <dbReference type="NCBI Taxonomy" id="2838542"/>
    <lineage>
        <taxon>Bacteria</taxon>
        <taxon>Bacillati</taxon>
        <taxon>Bacillota</taxon>
        <taxon>Clostridia</taxon>
        <taxon>Lachnospirales</taxon>
        <taxon>Lachnospiraceae</taxon>
        <taxon>Dorea</taxon>
    </lineage>
</organism>
<dbReference type="InterPro" id="IPR025158">
    <property type="entry name" value="Mg_chelat-rel_C"/>
</dbReference>
<gene>
    <name evidence="3" type="ORF">H9873_01355</name>
</gene>
<dbReference type="GO" id="GO:0005524">
    <property type="term" value="F:ATP binding"/>
    <property type="evidence" value="ECO:0007669"/>
    <property type="project" value="UniProtKB-KW"/>
</dbReference>
<proteinExistence type="predicted"/>
<protein>
    <submittedName>
        <fullName evidence="3">ATP-binding protein</fullName>
    </submittedName>
</protein>
<dbReference type="Pfam" id="PF01078">
    <property type="entry name" value="Mg_chelatase"/>
    <property type="match status" value="1"/>
</dbReference>
<dbReference type="InterPro" id="IPR000523">
    <property type="entry name" value="Mg_chelatse_chII-like_cat_dom"/>
</dbReference>
<dbReference type="Pfam" id="PF13335">
    <property type="entry name" value="Mg_chelatase_C"/>
    <property type="match status" value="1"/>
</dbReference>
<evidence type="ECO:0000313" key="3">
    <source>
        <dbReference type="EMBL" id="HIW82959.1"/>
    </source>
</evidence>
<dbReference type="Proteomes" id="UP000824263">
    <property type="component" value="Unassembled WGS sequence"/>
</dbReference>
<evidence type="ECO:0000259" key="2">
    <source>
        <dbReference type="Pfam" id="PF13335"/>
    </source>
</evidence>
<evidence type="ECO:0000313" key="4">
    <source>
        <dbReference type="Proteomes" id="UP000824263"/>
    </source>
</evidence>
<keyword evidence="3" id="KW-0067">ATP-binding</keyword>
<dbReference type="SUPFAM" id="SSF52540">
    <property type="entry name" value="P-loop containing nucleoside triphosphate hydrolases"/>
    <property type="match status" value="1"/>
</dbReference>
<dbReference type="InterPro" id="IPR027417">
    <property type="entry name" value="P-loop_NTPase"/>
</dbReference>
<reference evidence="3" key="2">
    <citation type="submission" date="2021-04" db="EMBL/GenBank/DDBJ databases">
        <authorList>
            <person name="Gilroy R."/>
        </authorList>
    </citation>
    <scope>NUCLEOTIDE SEQUENCE</scope>
    <source>
        <strain evidence="3">ChiSxjej1B13-11762</strain>
    </source>
</reference>
<feature type="domain" description="Mg chelatase-related protein C-terminal" evidence="2">
    <location>
        <begin position="143"/>
        <end position="238"/>
    </location>
</feature>
<dbReference type="AlphaFoldDB" id="A0A9D1R8L4"/>
<dbReference type="EMBL" id="DXGF01000023">
    <property type="protein sequence ID" value="HIW82959.1"/>
    <property type="molecule type" value="Genomic_DNA"/>
</dbReference>
<comment type="caution">
    <text evidence="3">The sequence shown here is derived from an EMBL/GenBank/DDBJ whole genome shotgun (WGS) entry which is preliminary data.</text>
</comment>
<dbReference type="PANTHER" id="PTHR32039:SF7">
    <property type="entry name" value="COMPETENCE PROTEIN COMM"/>
    <property type="match status" value="1"/>
</dbReference>
<dbReference type="Gene3D" id="3.40.50.300">
    <property type="entry name" value="P-loop containing nucleotide triphosphate hydrolases"/>
    <property type="match status" value="1"/>
</dbReference>
<dbReference type="PANTHER" id="PTHR32039">
    <property type="entry name" value="MAGNESIUM-CHELATASE SUBUNIT CHLI"/>
    <property type="match status" value="1"/>
</dbReference>
<feature type="domain" description="Magnesium chelatase ChlI-like catalytic" evidence="1">
    <location>
        <begin position="3"/>
        <end position="134"/>
    </location>
</feature>
<accession>A0A9D1R8L4</accession>
<sequence>PLITGRPFRSVHHTITRSALAGGGGIPLPGEISLAHGGVLFLDELAEFQGNVLETLRQPLEEGQIRITRSHGNYVFPANCILVAAMNPCPCGNYPDLEKCTCTPAKVRQYLGRISQPLLDRIDICAETSRLPYRTLRETRKAESSAEIRRRILAARQIQKERYQGDGARTNAMQTARELERYCPLESKEEELLQKVFDRMQLTARTCHKILKVARTIADLEGEEKIREGHLMEAIGYRTMDKKYWGR</sequence>
<keyword evidence="3" id="KW-0547">Nucleotide-binding</keyword>
<name>A0A9D1R8L4_9FIRM</name>
<dbReference type="InterPro" id="IPR045006">
    <property type="entry name" value="CHLI-like"/>
</dbReference>
<feature type="non-terminal residue" evidence="3">
    <location>
        <position position="1"/>
    </location>
</feature>
<reference evidence="3" key="1">
    <citation type="journal article" date="2021" name="PeerJ">
        <title>Extensive microbial diversity within the chicken gut microbiome revealed by metagenomics and culture.</title>
        <authorList>
            <person name="Gilroy R."/>
            <person name="Ravi A."/>
            <person name="Getino M."/>
            <person name="Pursley I."/>
            <person name="Horton D.L."/>
            <person name="Alikhan N.F."/>
            <person name="Baker D."/>
            <person name="Gharbi K."/>
            <person name="Hall N."/>
            <person name="Watson M."/>
            <person name="Adriaenssens E.M."/>
            <person name="Foster-Nyarko E."/>
            <person name="Jarju S."/>
            <person name="Secka A."/>
            <person name="Antonio M."/>
            <person name="Oren A."/>
            <person name="Chaudhuri R.R."/>
            <person name="La Ragione R."/>
            <person name="Hildebrand F."/>
            <person name="Pallen M.J."/>
        </authorList>
    </citation>
    <scope>NUCLEOTIDE SEQUENCE</scope>
    <source>
        <strain evidence="3">ChiSxjej1B13-11762</strain>
    </source>
</reference>
<evidence type="ECO:0000259" key="1">
    <source>
        <dbReference type="Pfam" id="PF01078"/>
    </source>
</evidence>